<gene>
    <name evidence="1" type="ORF">CROQUDRAFT_289056</name>
</gene>
<evidence type="ECO:0000313" key="2">
    <source>
        <dbReference type="Proteomes" id="UP000886653"/>
    </source>
</evidence>
<sequence>MTSTTIKHCSIVFKASSNKMFLPQFDEKGLSPFARTVLFCQTTTTSLHNFPGRKITQALCDPCQWRKDHPNETNKLVPCLICSAQFEILQSQLCGRCKKNPRAVALTNPQASATNHDASLVEQTPSISLQSPPPRASSRVPPTPLIPAPSHLPSFSTSQSRLSSTSQLLIPLDSATPLSTNYHSQVDNIERAIAQANMLQSRQRQIKINSQ</sequence>
<dbReference type="EMBL" id="MU167225">
    <property type="protein sequence ID" value="KAG0149699.1"/>
    <property type="molecule type" value="Genomic_DNA"/>
</dbReference>
<keyword evidence="2" id="KW-1185">Reference proteome</keyword>
<protein>
    <submittedName>
        <fullName evidence="1">Uncharacterized protein</fullName>
    </submittedName>
</protein>
<proteinExistence type="predicted"/>
<evidence type="ECO:0000313" key="1">
    <source>
        <dbReference type="EMBL" id="KAG0149699.1"/>
    </source>
</evidence>
<dbReference type="Proteomes" id="UP000886653">
    <property type="component" value="Unassembled WGS sequence"/>
</dbReference>
<accession>A0A9P6NPJ2</accession>
<dbReference type="AlphaFoldDB" id="A0A9P6NPJ2"/>
<organism evidence="1 2">
    <name type="scientific">Cronartium quercuum f. sp. fusiforme G11</name>
    <dbReference type="NCBI Taxonomy" id="708437"/>
    <lineage>
        <taxon>Eukaryota</taxon>
        <taxon>Fungi</taxon>
        <taxon>Dikarya</taxon>
        <taxon>Basidiomycota</taxon>
        <taxon>Pucciniomycotina</taxon>
        <taxon>Pucciniomycetes</taxon>
        <taxon>Pucciniales</taxon>
        <taxon>Coleosporiaceae</taxon>
        <taxon>Cronartium</taxon>
    </lineage>
</organism>
<comment type="caution">
    <text evidence="1">The sequence shown here is derived from an EMBL/GenBank/DDBJ whole genome shotgun (WGS) entry which is preliminary data.</text>
</comment>
<name>A0A9P6NPJ2_9BASI</name>
<reference evidence="1" key="1">
    <citation type="submission" date="2013-11" db="EMBL/GenBank/DDBJ databases">
        <title>Genome sequence of the fusiform rust pathogen reveals effectors for host alternation and coevolution with pine.</title>
        <authorList>
            <consortium name="DOE Joint Genome Institute"/>
            <person name="Smith K."/>
            <person name="Pendleton A."/>
            <person name="Kubisiak T."/>
            <person name="Anderson C."/>
            <person name="Salamov A."/>
            <person name="Aerts A."/>
            <person name="Riley R."/>
            <person name="Clum A."/>
            <person name="Lindquist E."/>
            <person name="Ence D."/>
            <person name="Campbell M."/>
            <person name="Kronenberg Z."/>
            <person name="Feau N."/>
            <person name="Dhillon B."/>
            <person name="Hamelin R."/>
            <person name="Burleigh J."/>
            <person name="Smith J."/>
            <person name="Yandell M."/>
            <person name="Nelson C."/>
            <person name="Grigoriev I."/>
            <person name="Davis J."/>
        </authorList>
    </citation>
    <scope>NUCLEOTIDE SEQUENCE</scope>
    <source>
        <strain evidence="1">G11</strain>
    </source>
</reference>